<dbReference type="InterPro" id="IPR036508">
    <property type="entry name" value="Chitin-bd_dom_sf"/>
</dbReference>
<keyword evidence="4" id="KW-1185">Reference proteome</keyword>
<feature type="signal peptide" evidence="1">
    <location>
        <begin position="1"/>
        <end position="22"/>
    </location>
</feature>
<dbReference type="Pfam" id="PF01607">
    <property type="entry name" value="CBM_14"/>
    <property type="match status" value="2"/>
</dbReference>
<dbReference type="AlphaFoldDB" id="A0A8S4Q616"/>
<feature type="domain" description="Chitin-binding type-2" evidence="2">
    <location>
        <begin position="82"/>
        <end position="139"/>
    </location>
</feature>
<evidence type="ECO:0000256" key="1">
    <source>
        <dbReference type="SAM" id="SignalP"/>
    </source>
</evidence>
<dbReference type="OrthoDB" id="6020543at2759"/>
<keyword evidence="1" id="KW-0732">Signal</keyword>
<evidence type="ECO:0000259" key="2">
    <source>
        <dbReference type="PROSITE" id="PS50940"/>
    </source>
</evidence>
<comment type="caution">
    <text evidence="3">The sequence shown here is derived from an EMBL/GenBank/DDBJ whole genome shotgun (WGS) entry which is preliminary data.</text>
</comment>
<reference evidence="3" key="1">
    <citation type="submission" date="2022-03" db="EMBL/GenBank/DDBJ databases">
        <authorList>
            <person name="Martin C."/>
        </authorList>
    </citation>
    <scope>NUCLEOTIDE SEQUENCE</scope>
</reference>
<gene>
    <name evidence="3" type="ORF">OFUS_LOCUS25420</name>
</gene>
<evidence type="ECO:0000313" key="4">
    <source>
        <dbReference type="Proteomes" id="UP000749559"/>
    </source>
</evidence>
<dbReference type="SMART" id="SM00494">
    <property type="entry name" value="ChtBD2"/>
    <property type="match status" value="2"/>
</dbReference>
<name>A0A8S4Q616_OWEFU</name>
<dbReference type="EMBL" id="CAIIXF020000012">
    <property type="protein sequence ID" value="CAH1801648.1"/>
    <property type="molecule type" value="Genomic_DNA"/>
</dbReference>
<feature type="domain" description="Chitin-binding type-2" evidence="2">
    <location>
        <begin position="40"/>
        <end position="81"/>
    </location>
</feature>
<dbReference type="PROSITE" id="PS50940">
    <property type="entry name" value="CHIT_BIND_II"/>
    <property type="match status" value="2"/>
</dbReference>
<accession>A0A8S4Q616</accession>
<dbReference type="GO" id="GO:0008061">
    <property type="term" value="F:chitin binding"/>
    <property type="evidence" value="ECO:0007669"/>
    <property type="project" value="InterPro"/>
</dbReference>
<dbReference type="Proteomes" id="UP000749559">
    <property type="component" value="Unassembled WGS sequence"/>
</dbReference>
<organism evidence="3 4">
    <name type="scientific">Owenia fusiformis</name>
    <name type="common">Polychaete worm</name>
    <dbReference type="NCBI Taxonomy" id="6347"/>
    <lineage>
        <taxon>Eukaryota</taxon>
        <taxon>Metazoa</taxon>
        <taxon>Spiralia</taxon>
        <taxon>Lophotrochozoa</taxon>
        <taxon>Annelida</taxon>
        <taxon>Polychaeta</taxon>
        <taxon>Sedentaria</taxon>
        <taxon>Canalipalpata</taxon>
        <taxon>Sabellida</taxon>
        <taxon>Oweniida</taxon>
        <taxon>Oweniidae</taxon>
        <taxon>Owenia</taxon>
    </lineage>
</organism>
<dbReference type="SUPFAM" id="SSF57625">
    <property type="entry name" value="Invertebrate chitin-binding proteins"/>
    <property type="match status" value="2"/>
</dbReference>
<feature type="chain" id="PRO_5035736012" description="Chitin-binding type-2 domain-containing protein" evidence="1">
    <location>
        <begin position="23"/>
        <end position="155"/>
    </location>
</feature>
<dbReference type="InterPro" id="IPR002557">
    <property type="entry name" value="Chitin-bd_dom"/>
</dbReference>
<dbReference type="GO" id="GO:0005576">
    <property type="term" value="C:extracellular region"/>
    <property type="evidence" value="ECO:0007669"/>
    <property type="project" value="InterPro"/>
</dbReference>
<protein>
    <recommendedName>
        <fullName evidence="2">Chitin-binding type-2 domain-containing protein</fullName>
    </recommendedName>
</protein>
<dbReference type="Gene3D" id="2.170.140.10">
    <property type="entry name" value="Chitin binding domain"/>
    <property type="match status" value="1"/>
</dbReference>
<sequence>MTTFRSLFTILIGFTAINAVVSQCDCINSGPDETICEWACTYFIYCQNNNEIRIDCPVGEVVNVDNGTCDTVENVPPPCGVLRNCTGKADGYYANTDDNCLSYHYCEGEQFMSNNICNDGLVFDEAQQICNWPANVCPPCGDGSGDVIEPCTRTS</sequence>
<proteinExistence type="predicted"/>
<evidence type="ECO:0000313" key="3">
    <source>
        <dbReference type="EMBL" id="CAH1801648.1"/>
    </source>
</evidence>